<dbReference type="EC" id="3.4.13.18" evidence="2"/>
<evidence type="ECO:0000313" key="3">
    <source>
        <dbReference type="EMBL" id="RXK11255.1"/>
    </source>
</evidence>
<reference evidence="3 5" key="1">
    <citation type="submission" date="2017-10" db="EMBL/GenBank/DDBJ databases">
        <title>Genomics of the genus Arcobacter.</title>
        <authorList>
            <person name="Perez-Cataluna A."/>
            <person name="Figueras M.J."/>
        </authorList>
    </citation>
    <scope>NUCLEOTIDE SEQUENCE [LARGE SCALE GENOMIC DNA]</scope>
    <source>
        <strain evidence="3 5">CECT 7835</strain>
    </source>
</reference>
<dbReference type="InterPro" id="IPR001160">
    <property type="entry name" value="Peptidase_M20C"/>
</dbReference>
<evidence type="ECO:0000313" key="2">
    <source>
        <dbReference type="EMBL" id="AXH12147.1"/>
    </source>
</evidence>
<dbReference type="PANTHER" id="PTHR43501">
    <property type="entry name" value="CYTOSOL NON-SPECIFIC DIPEPTIDASE"/>
    <property type="match status" value="1"/>
</dbReference>
<keyword evidence="2" id="KW-0224">Dipeptidase</keyword>
<accession>A0AAX2ABM8</accession>
<dbReference type="EMBL" id="PDKM01000001">
    <property type="protein sequence ID" value="RXK11255.1"/>
    <property type="molecule type" value="Genomic_DNA"/>
</dbReference>
<dbReference type="PANTHER" id="PTHR43501:SF1">
    <property type="entry name" value="CYTOSOL NON-SPECIFIC DIPEPTIDASE"/>
    <property type="match status" value="1"/>
</dbReference>
<dbReference type="PRINTS" id="PR00934">
    <property type="entry name" value="XHISDIPTASE"/>
</dbReference>
<keyword evidence="1 2" id="KW-0378">Hydrolase</keyword>
<organism evidence="3 5">
    <name type="scientific">Halarcobacter bivalviorum</name>
    <dbReference type="NCBI Taxonomy" id="663364"/>
    <lineage>
        <taxon>Bacteria</taxon>
        <taxon>Pseudomonadati</taxon>
        <taxon>Campylobacterota</taxon>
        <taxon>Epsilonproteobacteria</taxon>
        <taxon>Campylobacterales</taxon>
        <taxon>Arcobacteraceae</taxon>
        <taxon>Halarcobacter</taxon>
    </lineage>
</organism>
<evidence type="ECO:0000313" key="4">
    <source>
        <dbReference type="Proteomes" id="UP000253850"/>
    </source>
</evidence>
<sequence>MQNVIEIFKEITALNRCSGNYEDFISYIKGFSSKYEYECLIDNYNNILCKKRDSKATLCFQNHYDIVCLIDNNIPKIVEENGFFKAENSTLGADNGIGCSYMLSLMSQGYDCEFLFTSDEEIGLIGANNLEHNLNAKYMLNIDSEEEGEICIGCAGGVDIFGKHYGKKIIKNSDNYELYEIEISKLPGGHSGVNIHENRPNAIKLFGKLVKENGGLLLDINAGERINSIPVNVKAIVAFKDYPTNFDEEFICINKCDTKSEHLNIWSSDITTFIYTFANGVRAYDNNLNVVLDSINLAKIKTNIDSIEVELSARSMDNKNLETIKKETASLLEHFGFEVKTAGKYPAWKPDVNEFTNEVLNIYKTYDLNASLEAIHAGLECAIFKDKFPHMKIASIGPNIFNPHSNKESVEINSIKKIGKIVKEIADKF</sequence>
<dbReference type="GO" id="GO:0006508">
    <property type="term" value="P:proteolysis"/>
    <property type="evidence" value="ECO:0007669"/>
    <property type="project" value="InterPro"/>
</dbReference>
<dbReference type="InterPro" id="IPR002933">
    <property type="entry name" value="Peptidase_M20"/>
</dbReference>
<dbReference type="EMBL" id="CP031217">
    <property type="protein sequence ID" value="AXH12147.1"/>
    <property type="molecule type" value="Genomic_DNA"/>
</dbReference>
<dbReference type="Gene3D" id="3.40.630.10">
    <property type="entry name" value="Zn peptidases"/>
    <property type="match status" value="2"/>
</dbReference>
<keyword evidence="5" id="KW-1185">Reference proteome</keyword>
<evidence type="ECO:0000313" key="5">
    <source>
        <dbReference type="Proteomes" id="UP000289193"/>
    </source>
</evidence>
<name>A0AAX2ABM8_9BACT</name>
<dbReference type="GO" id="GO:0070573">
    <property type="term" value="F:metallodipeptidase activity"/>
    <property type="evidence" value="ECO:0007669"/>
    <property type="project" value="TreeGrafter"/>
</dbReference>
<reference evidence="2 4" key="2">
    <citation type="submission" date="2018-07" db="EMBL/GenBank/DDBJ databases">
        <title>Complete genome of the Arcobacter bivalviorum type strain LMG 26154.</title>
        <authorList>
            <person name="Miller W.G."/>
            <person name="Yee E."/>
            <person name="Bono J.L."/>
        </authorList>
    </citation>
    <scope>NUCLEOTIDE SEQUENCE [LARGE SCALE GENOMIC DNA]</scope>
    <source>
        <strain evidence="2 4">LMG 26154</strain>
    </source>
</reference>
<gene>
    <name evidence="2" type="primary">pepD</name>
    <name evidence="2" type="ORF">ABIV_1144</name>
    <name evidence="3" type="ORF">CRV05_02485</name>
</gene>
<proteinExistence type="predicted"/>
<dbReference type="KEGG" id="hbv:ABIV_1144"/>
<dbReference type="Proteomes" id="UP000253850">
    <property type="component" value="Chromosome"/>
</dbReference>
<protein>
    <submittedName>
        <fullName evidence="3">Aminoacyl-histidine dipeptidase</fullName>
    </submittedName>
    <submittedName>
        <fullName evidence="2">Peptidase D</fullName>
        <ecNumber evidence="2">3.4.13.18</ecNumber>
    </submittedName>
</protein>
<dbReference type="AlphaFoldDB" id="A0AAX2ABM8"/>
<dbReference type="RefSeq" id="WP_114838989.1">
    <property type="nucleotide sequence ID" value="NZ_CP031217.1"/>
</dbReference>
<dbReference type="Pfam" id="PF01546">
    <property type="entry name" value="Peptidase_M20"/>
    <property type="match status" value="1"/>
</dbReference>
<keyword evidence="2" id="KW-0645">Protease</keyword>
<evidence type="ECO:0000256" key="1">
    <source>
        <dbReference type="ARBA" id="ARBA00022801"/>
    </source>
</evidence>
<dbReference type="GO" id="GO:0005829">
    <property type="term" value="C:cytosol"/>
    <property type="evidence" value="ECO:0007669"/>
    <property type="project" value="TreeGrafter"/>
</dbReference>
<dbReference type="Proteomes" id="UP000289193">
    <property type="component" value="Unassembled WGS sequence"/>
</dbReference>
<dbReference type="SUPFAM" id="SSF53187">
    <property type="entry name" value="Zn-dependent exopeptidases"/>
    <property type="match status" value="1"/>
</dbReference>